<dbReference type="AlphaFoldDB" id="U7QRI0"/>
<accession>U7QRI0</accession>
<protein>
    <submittedName>
        <fullName evidence="2">Putative glutamine synthetase inactivating factor IF7</fullName>
    </submittedName>
</protein>
<keyword evidence="3" id="KW-1185">Reference proteome</keyword>
<sequence length="64" mass="7327">MGTQDQARSLMMRHHMMVKNRQQAMLNRVADEVGIEVGDYHSTIQGKPTESFRSSYDRSHASMS</sequence>
<reference evidence="2 3" key="1">
    <citation type="journal article" date="2013" name="Front. Microbiol.">
        <title>Comparative genomic analyses of the cyanobacterium, Lyngbya aestuarii BL J, a powerful hydrogen producer.</title>
        <authorList>
            <person name="Kothari A."/>
            <person name="Vaughn M."/>
            <person name="Garcia-Pichel F."/>
        </authorList>
    </citation>
    <scope>NUCLEOTIDE SEQUENCE [LARGE SCALE GENOMIC DNA]</scope>
    <source>
        <strain evidence="2 3">BL J</strain>
    </source>
</reference>
<evidence type="ECO:0000313" key="3">
    <source>
        <dbReference type="Proteomes" id="UP000017127"/>
    </source>
</evidence>
<evidence type="ECO:0000313" key="2">
    <source>
        <dbReference type="EMBL" id="ERT09735.1"/>
    </source>
</evidence>
<organism evidence="2 3">
    <name type="scientific">Lyngbya aestuarii BL J</name>
    <dbReference type="NCBI Taxonomy" id="1348334"/>
    <lineage>
        <taxon>Bacteria</taxon>
        <taxon>Bacillati</taxon>
        <taxon>Cyanobacteriota</taxon>
        <taxon>Cyanophyceae</taxon>
        <taxon>Oscillatoriophycideae</taxon>
        <taxon>Oscillatoriales</taxon>
        <taxon>Microcoleaceae</taxon>
        <taxon>Lyngbya</taxon>
    </lineage>
</organism>
<evidence type="ECO:0000256" key="1">
    <source>
        <dbReference type="SAM" id="MobiDB-lite"/>
    </source>
</evidence>
<comment type="caution">
    <text evidence="2">The sequence shown here is derived from an EMBL/GenBank/DDBJ whole genome shotgun (WGS) entry which is preliminary data.</text>
</comment>
<dbReference type="EMBL" id="AUZM01000002">
    <property type="protein sequence ID" value="ERT09735.1"/>
    <property type="molecule type" value="Genomic_DNA"/>
</dbReference>
<dbReference type="OrthoDB" id="517878at2"/>
<feature type="compositionally biased region" description="Basic and acidic residues" evidence="1">
    <location>
        <begin position="55"/>
        <end position="64"/>
    </location>
</feature>
<name>U7QRI0_9CYAN</name>
<feature type="compositionally biased region" description="Polar residues" evidence="1">
    <location>
        <begin position="43"/>
        <end position="54"/>
    </location>
</feature>
<proteinExistence type="predicted"/>
<feature type="region of interest" description="Disordered" evidence="1">
    <location>
        <begin position="43"/>
        <end position="64"/>
    </location>
</feature>
<dbReference type="RefSeq" id="WP_009786446.1">
    <property type="nucleotide sequence ID" value="NZ_AUZM01000002.1"/>
</dbReference>
<gene>
    <name evidence="2" type="ORF">M595_0368</name>
</gene>
<dbReference type="Proteomes" id="UP000017127">
    <property type="component" value="Unassembled WGS sequence"/>
</dbReference>